<dbReference type="AlphaFoldDB" id="A0A851RHG1"/>
<keyword evidence="4" id="KW-0378">Hydrolase</keyword>
<keyword evidence="4" id="KW-0645">Protease</keyword>
<evidence type="ECO:0000256" key="2">
    <source>
        <dbReference type="ARBA" id="ARBA00022833"/>
    </source>
</evidence>
<keyword evidence="2" id="KW-0862">Zinc</keyword>
<organism evidence="4 5">
    <name type="scientific">Tychaedon coryphoeus</name>
    <name type="common">Karoo scrub-robin</name>
    <name type="synonym">Erythropygia coryphaeus</name>
    <dbReference type="NCBI Taxonomy" id="614051"/>
    <lineage>
        <taxon>Eukaryota</taxon>
        <taxon>Metazoa</taxon>
        <taxon>Chordata</taxon>
        <taxon>Craniata</taxon>
        <taxon>Vertebrata</taxon>
        <taxon>Euteleostomi</taxon>
        <taxon>Archelosauria</taxon>
        <taxon>Archosauria</taxon>
        <taxon>Dinosauria</taxon>
        <taxon>Saurischia</taxon>
        <taxon>Theropoda</taxon>
        <taxon>Coelurosauria</taxon>
        <taxon>Aves</taxon>
        <taxon>Neognathae</taxon>
        <taxon>Neoaves</taxon>
        <taxon>Telluraves</taxon>
        <taxon>Australaves</taxon>
        <taxon>Passeriformes</taxon>
        <taxon>Muscicapidae</taxon>
        <taxon>Cercotrichas</taxon>
    </lineage>
</organism>
<accession>A0A851RHG1</accession>
<dbReference type="FunFam" id="3.30.70.340:FF:000001">
    <property type="entry name" value="Carboxypeptidase A5"/>
    <property type="match status" value="1"/>
</dbReference>
<sequence length="101" mass="11582">EKQARLVLRQDLTLISIFLSQLDFWLAPRGLGLPVDIRVPFPSLQAVKAHLEAAGVSYSIMIEDVQALLDEERREMLRSSRQLPLNTNTFNYEAYHTIDEV</sequence>
<dbReference type="EMBL" id="WBND01001730">
    <property type="protein sequence ID" value="NXC91825.1"/>
    <property type="molecule type" value="Genomic_DNA"/>
</dbReference>
<dbReference type="SUPFAM" id="SSF54897">
    <property type="entry name" value="Protease propeptides/inhibitors"/>
    <property type="match status" value="1"/>
</dbReference>
<evidence type="ECO:0000313" key="4">
    <source>
        <dbReference type="EMBL" id="NXC91825.1"/>
    </source>
</evidence>
<dbReference type="Pfam" id="PF02244">
    <property type="entry name" value="Propep_M14"/>
    <property type="match status" value="1"/>
</dbReference>
<keyword evidence="4" id="KW-0121">Carboxypeptidase</keyword>
<comment type="caution">
    <text evidence="4">The sequence shown here is derived from an EMBL/GenBank/DDBJ whole genome shotgun (WGS) entry which is preliminary data.</text>
</comment>
<keyword evidence="5" id="KW-1185">Reference proteome</keyword>
<keyword evidence="1" id="KW-0479">Metal-binding</keyword>
<evidence type="ECO:0000259" key="3">
    <source>
        <dbReference type="Pfam" id="PF02244"/>
    </source>
</evidence>
<evidence type="ECO:0000313" key="5">
    <source>
        <dbReference type="Proteomes" id="UP000631545"/>
    </source>
</evidence>
<dbReference type="InterPro" id="IPR036990">
    <property type="entry name" value="M14A-like_propep"/>
</dbReference>
<protein>
    <submittedName>
        <fullName evidence="4">CBPA1 Carboxypeptidase</fullName>
    </submittedName>
</protein>
<feature type="non-terminal residue" evidence="4">
    <location>
        <position position="101"/>
    </location>
</feature>
<dbReference type="InterPro" id="IPR003146">
    <property type="entry name" value="M14A_act_pep"/>
</dbReference>
<dbReference type="GO" id="GO:0004180">
    <property type="term" value="F:carboxypeptidase activity"/>
    <property type="evidence" value="ECO:0007669"/>
    <property type="project" value="UniProtKB-KW"/>
</dbReference>
<feature type="non-terminal residue" evidence="4">
    <location>
        <position position="1"/>
    </location>
</feature>
<dbReference type="Proteomes" id="UP000631545">
    <property type="component" value="Unassembled WGS sequence"/>
</dbReference>
<evidence type="ECO:0000256" key="1">
    <source>
        <dbReference type="ARBA" id="ARBA00022723"/>
    </source>
</evidence>
<reference evidence="4" key="1">
    <citation type="submission" date="2019-09" db="EMBL/GenBank/DDBJ databases">
        <title>Bird 10,000 Genomes (B10K) Project - Family phase.</title>
        <authorList>
            <person name="Zhang G."/>
        </authorList>
    </citation>
    <scope>NUCLEOTIDE SEQUENCE</scope>
    <source>
        <strain evidence="4">OUT-0024</strain>
        <tissue evidence="4">Muscle</tissue>
    </source>
</reference>
<proteinExistence type="predicted"/>
<name>A0A851RHG1_TYCCO</name>
<dbReference type="GO" id="GO:0046872">
    <property type="term" value="F:metal ion binding"/>
    <property type="evidence" value="ECO:0007669"/>
    <property type="project" value="UniProtKB-KW"/>
</dbReference>
<dbReference type="Gene3D" id="3.30.70.340">
    <property type="entry name" value="Metallocarboxypeptidase-like"/>
    <property type="match status" value="1"/>
</dbReference>
<feature type="domain" description="Carboxypeptidase activation peptide" evidence="3">
    <location>
        <begin position="20"/>
        <end position="72"/>
    </location>
</feature>
<gene>
    <name evidence="4" type="primary">Cpa1</name>
    <name evidence="4" type="ORF">CERCOR_R09883</name>
</gene>